<gene>
    <name evidence="2" type="ORF">ACFPIJ_24070</name>
</gene>
<accession>A0ABV9VXP0</accession>
<dbReference type="RefSeq" id="WP_380117432.1">
    <property type="nucleotide sequence ID" value="NZ_JBHSIU010000028.1"/>
</dbReference>
<protein>
    <submittedName>
        <fullName evidence="2">CU044_5270 family protein</fullName>
    </submittedName>
</protein>
<dbReference type="InterPro" id="IPR047789">
    <property type="entry name" value="CU044_5270-like"/>
</dbReference>
<reference evidence="3" key="1">
    <citation type="journal article" date="2019" name="Int. J. Syst. Evol. Microbiol.">
        <title>The Global Catalogue of Microorganisms (GCM) 10K type strain sequencing project: providing services to taxonomists for standard genome sequencing and annotation.</title>
        <authorList>
            <consortium name="The Broad Institute Genomics Platform"/>
            <consortium name="The Broad Institute Genome Sequencing Center for Infectious Disease"/>
            <person name="Wu L."/>
            <person name="Ma J."/>
        </authorList>
    </citation>
    <scope>NUCLEOTIDE SEQUENCE [LARGE SCALE GENOMIC DNA]</scope>
    <source>
        <strain evidence="3">CGMCC 4.7152</strain>
    </source>
</reference>
<dbReference type="Proteomes" id="UP001595912">
    <property type="component" value="Unassembled WGS sequence"/>
</dbReference>
<dbReference type="NCBIfam" id="NF038083">
    <property type="entry name" value="CU044_5270_fam"/>
    <property type="match status" value="1"/>
</dbReference>
<organism evidence="2 3">
    <name type="scientific">Dactylosporangium cerinum</name>
    <dbReference type="NCBI Taxonomy" id="1434730"/>
    <lineage>
        <taxon>Bacteria</taxon>
        <taxon>Bacillati</taxon>
        <taxon>Actinomycetota</taxon>
        <taxon>Actinomycetes</taxon>
        <taxon>Micromonosporales</taxon>
        <taxon>Micromonosporaceae</taxon>
        <taxon>Dactylosporangium</taxon>
    </lineage>
</organism>
<name>A0ABV9VXP0_9ACTN</name>
<keyword evidence="1" id="KW-1133">Transmembrane helix</keyword>
<keyword evidence="3" id="KW-1185">Reference proteome</keyword>
<keyword evidence="1" id="KW-0812">Transmembrane</keyword>
<proteinExistence type="predicted"/>
<dbReference type="EMBL" id="JBHSIU010000028">
    <property type="protein sequence ID" value="MFC5000904.1"/>
    <property type="molecule type" value="Genomic_DNA"/>
</dbReference>
<comment type="caution">
    <text evidence="2">The sequence shown here is derived from an EMBL/GenBank/DDBJ whole genome shotgun (WGS) entry which is preliminary data.</text>
</comment>
<feature type="transmembrane region" description="Helical" evidence="1">
    <location>
        <begin position="45"/>
        <end position="64"/>
    </location>
</feature>
<evidence type="ECO:0000256" key="1">
    <source>
        <dbReference type="SAM" id="Phobius"/>
    </source>
</evidence>
<keyword evidence="1" id="KW-0472">Membrane</keyword>
<sequence length="306" mass="32658">MNDLDLSRLLPAPATPDLPADRQQLLKDHLLREIRAVKPVRRRRLVLVAAAVAVVAVAAAVVAFRATPETRPALVVAVQEGDAGAVQQLLDRIALAAAAQSPVSVAPGQFLYIKSTVAFAEFGGKHVRMEPLHDRQIWLSQDPKQPGLLKERGRTITLDAGGRTNEELVGNLPADPAALLAKAYADTQGQGNGPDQEAFVYVGDHLFESLPSPAVSAALYRAAALIPGVVTIDDAADAIGRHGIAVARTDEVDGIRHEWIFDRETFAYLGQREYAVRDGNGMTAGTVIGITAVLQRAVVDRAGRTP</sequence>
<evidence type="ECO:0000313" key="2">
    <source>
        <dbReference type="EMBL" id="MFC5000904.1"/>
    </source>
</evidence>
<evidence type="ECO:0000313" key="3">
    <source>
        <dbReference type="Proteomes" id="UP001595912"/>
    </source>
</evidence>